<dbReference type="RefSeq" id="WP_010007072.1">
    <property type="nucleotide sequence ID" value="NZ_JAGYGP010000001.1"/>
</dbReference>
<dbReference type="STRING" id="907931.GCA_000165675_01584"/>
<evidence type="ECO:0000313" key="2">
    <source>
        <dbReference type="Proteomes" id="UP000295681"/>
    </source>
</evidence>
<keyword evidence="2" id="KW-1185">Reference proteome</keyword>
<dbReference type="AlphaFoldDB" id="A0A4V3A290"/>
<comment type="caution">
    <text evidence="1">The sequence shown here is derived from an EMBL/GenBank/DDBJ whole genome shotgun (WGS) entry which is preliminary data.</text>
</comment>
<dbReference type="Proteomes" id="UP000295681">
    <property type="component" value="Unassembled WGS sequence"/>
</dbReference>
<dbReference type="EMBL" id="PUFI01000015">
    <property type="protein sequence ID" value="TDG67490.1"/>
    <property type="molecule type" value="Genomic_DNA"/>
</dbReference>
<protein>
    <recommendedName>
        <fullName evidence="3">DUF2188 domain-containing protein</fullName>
    </recommendedName>
</protein>
<name>A0A4V3A290_9LACO</name>
<accession>A0A4V3A290</accession>
<organism evidence="1 2">
    <name type="scientific">Leuconostoc fallax</name>
    <dbReference type="NCBI Taxonomy" id="1251"/>
    <lineage>
        <taxon>Bacteria</taxon>
        <taxon>Bacillati</taxon>
        <taxon>Bacillota</taxon>
        <taxon>Bacilli</taxon>
        <taxon>Lactobacillales</taxon>
        <taxon>Lactobacillaceae</taxon>
        <taxon>Leuconostoc</taxon>
    </lineage>
</organism>
<proteinExistence type="predicted"/>
<sequence>MPWTKDDFPPSLKNLKPVVRNKAIEIANALKEDGYNDQRSISIATHQAEEWFKKRHQDESVYDQRRRDD</sequence>
<evidence type="ECO:0000313" key="1">
    <source>
        <dbReference type="EMBL" id="TDG67490.1"/>
    </source>
</evidence>
<gene>
    <name evidence="1" type="ORF">C5L23_001289</name>
</gene>
<reference evidence="1 2" key="1">
    <citation type="journal article" date="2019" name="Appl. Microbiol. Biotechnol.">
        <title>Uncovering carbohydrate metabolism through a genotype-phenotype association study of 56 lactic acid bacteria genomes.</title>
        <authorList>
            <person name="Buron-Moles G."/>
            <person name="Chailyan A."/>
            <person name="Dolejs I."/>
            <person name="Forster J."/>
            <person name="Miks M.H."/>
        </authorList>
    </citation>
    <scope>NUCLEOTIDE SEQUENCE [LARGE SCALE GENOMIC DNA]</scope>
    <source>
        <strain evidence="1 2">ATCC 700006</strain>
    </source>
</reference>
<evidence type="ECO:0008006" key="3">
    <source>
        <dbReference type="Google" id="ProtNLM"/>
    </source>
</evidence>